<evidence type="ECO:0000256" key="7">
    <source>
        <dbReference type="ARBA" id="ARBA00022723"/>
    </source>
</evidence>
<dbReference type="PROSITE" id="PS50857">
    <property type="entry name" value="COX2_CUA"/>
    <property type="match status" value="1"/>
</dbReference>
<dbReference type="SUPFAM" id="SSF46626">
    <property type="entry name" value="Cytochrome c"/>
    <property type="match status" value="1"/>
</dbReference>
<organism evidence="22 23">
    <name type="scientific">Sphingobium limneticum</name>
    <dbReference type="NCBI Taxonomy" id="1007511"/>
    <lineage>
        <taxon>Bacteria</taxon>
        <taxon>Pseudomonadati</taxon>
        <taxon>Pseudomonadota</taxon>
        <taxon>Alphaproteobacteria</taxon>
        <taxon>Sphingomonadales</taxon>
        <taxon>Sphingomonadaceae</taxon>
        <taxon>Sphingobium</taxon>
    </lineage>
</organism>
<evidence type="ECO:0000313" key="22">
    <source>
        <dbReference type="EMBL" id="KAA9030774.1"/>
    </source>
</evidence>
<evidence type="ECO:0000256" key="3">
    <source>
        <dbReference type="ARBA" id="ARBA00022448"/>
    </source>
</evidence>
<evidence type="ECO:0000256" key="10">
    <source>
        <dbReference type="ARBA" id="ARBA00023004"/>
    </source>
</evidence>
<comment type="subcellular location">
    <subcellularLocation>
        <location evidence="1">Membrane</location>
        <topology evidence="1">Multi-pass membrane protein</topology>
    </subcellularLocation>
</comment>
<evidence type="ECO:0000256" key="9">
    <source>
        <dbReference type="ARBA" id="ARBA00022989"/>
    </source>
</evidence>
<keyword evidence="4 16" id="KW-0349">Heme</keyword>
<feature type="domain" description="Cytochrome c" evidence="20">
    <location>
        <begin position="231"/>
        <end position="323"/>
    </location>
</feature>
<proteinExistence type="inferred from homology"/>
<dbReference type="InterPro" id="IPR036909">
    <property type="entry name" value="Cyt_c-like_dom_sf"/>
</dbReference>
<dbReference type="PANTHER" id="PTHR22888">
    <property type="entry name" value="CYTOCHROME C OXIDASE, SUBUNIT II"/>
    <property type="match status" value="1"/>
</dbReference>
<evidence type="ECO:0000313" key="23">
    <source>
        <dbReference type="Proteomes" id="UP000325933"/>
    </source>
</evidence>
<dbReference type="GO" id="GO:0016491">
    <property type="term" value="F:oxidoreductase activity"/>
    <property type="evidence" value="ECO:0007669"/>
    <property type="project" value="UniProtKB-KW"/>
</dbReference>
<comment type="catalytic activity">
    <reaction evidence="15">
        <text>4 Fe(II)-[cytochrome c] + O2 + 8 H(+)(in) = 4 Fe(III)-[cytochrome c] + 2 H2O + 4 H(+)(out)</text>
        <dbReference type="Rhea" id="RHEA:11436"/>
        <dbReference type="Rhea" id="RHEA-COMP:10350"/>
        <dbReference type="Rhea" id="RHEA-COMP:14399"/>
        <dbReference type="ChEBI" id="CHEBI:15377"/>
        <dbReference type="ChEBI" id="CHEBI:15378"/>
        <dbReference type="ChEBI" id="CHEBI:15379"/>
        <dbReference type="ChEBI" id="CHEBI:29033"/>
        <dbReference type="ChEBI" id="CHEBI:29034"/>
        <dbReference type="EC" id="7.1.1.9"/>
    </reaction>
</comment>
<evidence type="ECO:0000256" key="8">
    <source>
        <dbReference type="ARBA" id="ARBA00022982"/>
    </source>
</evidence>
<dbReference type="Pfam" id="PF00034">
    <property type="entry name" value="Cytochrom_C"/>
    <property type="match status" value="1"/>
</dbReference>
<keyword evidence="7 16" id="KW-0479">Metal-binding</keyword>
<dbReference type="InterPro" id="IPR001505">
    <property type="entry name" value="Copper_CuA"/>
</dbReference>
<evidence type="ECO:0000256" key="13">
    <source>
        <dbReference type="ARBA" id="ARBA00024688"/>
    </source>
</evidence>
<evidence type="ECO:0000256" key="18">
    <source>
        <dbReference type="SAM" id="SignalP"/>
    </source>
</evidence>
<dbReference type="InterPro" id="IPR002429">
    <property type="entry name" value="CcO_II-like_C"/>
</dbReference>
<protein>
    <recommendedName>
        <fullName evidence="14">Cytochrome aa3 subunit 2</fullName>
    </recommendedName>
</protein>
<dbReference type="Proteomes" id="UP000325933">
    <property type="component" value="Unassembled WGS sequence"/>
</dbReference>
<dbReference type="Pfam" id="PF00116">
    <property type="entry name" value="COX2"/>
    <property type="match status" value="1"/>
</dbReference>
<evidence type="ECO:0000313" key="21">
    <source>
        <dbReference type="EMBL" id="KAA9018138.1"/>
    </source>
</evidence>
<evidence type="ECO:0000256" key="2">
    <source>
        <dbReference type="ARBA" id="ARBA00007866"/>
    </source>
</evidence>
<dbReference type="GO" id="GO:0042773">
    <property type="term" value="P:ATP synthesis coupled electron transport"/>
    <property type="evidence" value="ECO:0007669"/>
    <property type="project" value="TreeGrafter"/>
</dbReference>
<dbReference type="InterPro" id="IPR014222">
    <property type="entry name" value="Cyt_c_oxidase_su2"/>
</dbReference>
<feature type="chain" id="PRO_5023823246" description="Cytochrome aa3 subunit 2" evidence="18">
    <location>
        <begin position="20"/>
        <end position="323"/>
    </location>
</feature>
<feature type="domain" description="Cytochrome oxidase subunit II copper A binding" evidence="19">
    <location>
        <begin position="106"/>
        <end position="222"/>
    </location>
</feature>
<evidence type="ECO:0000259" key="19">
    <source>
        <dbReference type="PROSITE" id="PS50857"/>
    </source>
</evidence>
<dbReference type="PANTHER" id="PTHR22888:SF9">
    <property type="entry name" value="CYTOCHROME C OXIDASE SUBUNIT 2"/>
    <property type="match status" value="1"/>
</dbReference>
<feature type="transmembrane region" description="Helical" evidence="17">
    <location>
        <begin position="76"/>
        <end position="96"/>
    </location>
</feature>
<evidence type="ECO:0000256" key="11">
    <source>
        <dbReference type="ARBA" id="ARBA00023008"/>
    </source>
</evidence>
<evidence type="ECO:0000256" key="12">
    <source>
        <dbReference type="ARBA" id="ARBA00023136"/>
    </source>
</evidence>
<dbReference type="EMBL" id="VYQB01000005">
    <property type="protein sequence ID" value="KAA9018138.1"/>
    <property type="molecule type" value="Genomic_DNA"/>
</dbReference>
<dbReference type="InterPro" id="IPR045187">
    <property type="entry name" value="CcO_II"/>
</dbReference>
<dbReference type="GO" id="GO:0016020">
    <property type="term" value="C:membrane"/>
    <property type="evidence" value="ECO:0007669"/>
    <property type="project" value="UniProtKB-SubCell"/>
</dbReference>
<keyword evidence="6 17" id="KW-0812">Transmembrane</keyword>
<evidence type="ECO:0000256" key="16">
    <source>
        <dbReference type="PROSITE-ProRule" id="PRU00433"/>
    </source>
</evidence>
<dbReference type="InterPro" id="IPR008972">
    <property type="entry name" value="Cupredoxin"/>
</dbReference>
<dbReference type="GO" id="GO:0005507">
    <property type="term" value="F:copper ion binding"/>
    <property type="evidence" value="ECO:0007669"/>
    <property type="project" value="InterPro"/>
</dbReference>
<dbReference type="InterPro" id="IPR009056">
    <property type="entry name" value="Cyt_c-like_dom"/>
</dbReference>
<evidence type="ECO:0000259" key="20">
    <source>
        <dbReference type="PROSITE" id="PS51007"/>
    </source>
</evidence>
<feature type="signal peptide" evidence="18">
    <location>
        <begin position="1"/>
        <end position="19"/>
    </location>
</feature>
<keyword evidence="22" id="KW-0560">Oxidoreductase</keyword>
<keyword evidence="8" id="KW-0249">Electron transport</keyword>
<dbReference type="SUPFAM" id="SSF49503">
    <property type="entry name" value="Cupredoxins"/>
    <property type="match status" value="1"/>
</dbReference>
<dbReference type="GO" id="GO:0020037">
    <property type="term" value="F:heme binding"/>
    <property type="evidence" value="ECO:0007669"/>
    <property type="project" value="InterPro"/>
</dbReference>
<evidence type="ECO:0000256" key="14">
    <source>
        <dbReference type="ARBA" id="ARBA00031399"/>
    </source>
</evidence>
<keyword evidence="12 17" id="KW-0472">Membrane</keyword>
<keyword evidence="5" id="KW-0679">Respiratory chain</keyword>
<dbReference type="NCBIfam" id="TIGR02866">
    <property type="entry name" value="CoxB"/>
    <property type="match status" value="1"/>
</dbReference>
<accession>A0A5J5I8J3</accession>
<comment type="caution">
    <text evidence="22">The sequence shown here is derived from an EMBL/GenBank/DDBJ whole genome shotgun (WGS) entry which is preliminary data.</text>
</comment>
<feature type="transmembrane region" description="Helical" evidence="17">
    <location>
        <begin position="35"/>
        <end position="56"/>
    </location>
</feature>
<keyword evidence="11" id="KW-0186">Copper</keyword>
<reference evidence="23 24" key="1">
    <citation type="submission" date="2019-09" db="EMBL/GenBank/DDBJ databases">
        <authorList>
            <person name="Feng G."/>
        </authorList>
    </citation>
    <scope>NUCLEOTIDE SEQUENCE [LARGE SCALE GENOMIC DNA]</scope>
    <source>
        <strain evidence="22 23">KACC 19283</strain>
        <strain evidence="21 24">KACC 19284</strain>
    </source>
</reference>
<evidence type="ECO:0000256" key="5">
    <source>
        <dbReference type="ARBA" id="ARBA00022660"/>
    </source>
</evidence>
<keyword evidence="18" id="KW-0732">Signal</keyword>
<dbReference type="InterPro" id="IPR034236">
    <property type="entry name" value="CuRO_CcO_Caa3_II"/>
</dbReference>
<keyword evidence="9 17" id="KW-1133">Transmembrane helix</keyword>
<name>A0A5J5I8J3_9SPHN</name>
<evidence type="ECO:0000256" key="17">
    <source>
        <dbReference type="SAM" id="Phobius"/>
    </source>
</evidence>
<sequence length="323" mass="34787">MARACTLIIALLCLSGCNAQQSTLSVFGADARDIRHIAIVLTVGAVVILAITATLYIRAVRAPEHSLDHHQGMRMILWVGAIGPTLILTALLLYALPAMRPRPASPADLVIRVEGEQFWWRVAYRPPGEATPLLSANEIRLPVGRTVLFELGATDVIHSFWIPGLAGKMDMIPGRTNRLVVKAEKPGRYRGVCAEFCGLSHALMAFDVIAMEPAAFDTWMADARAIVPLPAIATPGRALFDAQGCGACHGVRGTPHAGTIGPDLSRFGERRTLGAGILPPTIDNIATFIRAPQVSKPGVRMPAYPQLSQEEARAIAHYLKGMR</sequence>
<dbReference type="GO" id="GO:0004129">
    <property type="term" value="F:cytochrome-c oxidase activity"/>
    <property type="evidence" value="ECO:0007669"/>
    <property type="project" value="UniProtKB-EC"/>
</dbReference>
<evidence type="ECO:0000256" key="1">
    <source>
        <dbReference type="ARBA" id="ARBA00004141"/>
    </source>
</evidence>
<dbReference type="PROSITE" id="PS00078">
    <property type="entry name" value="COX2"/>
    <property type="match status" value="1"/>
</dbReference>
<dbReference type="Gene3D" id="2.60.40.420">
    <property type="entry name" value="Cupredoxins - blue copper proteins"/>
    <property type="match status" value="1"/>
</dbReference>
<dbReference type="Proteomes" id="UP000326364">
    <property type="component" value="Unassembled WGS sequence"/>
</dbReference>
<comment type="function">
    <text evidence="13">Subunits I and II form the functional core of the enzyme complex. Electrons originating in cytochrome c are transferred via heme a and Cu(A) to the binuclear center formed by heme a3 and Cu(B).</text>
</comment>
<evidence type="ECO:0000256" key="15">
    <source>
        <dbReference type="ARBA" id="ARBA00047816"/>
    </source>
</evidence>
<gene>
    <name evidence="22" type="primary">coxB</name>
    <name evidence="22" type="ORF">F4U95_08400</name>
    <name evidence="21" type="ORF">F4U96_08450</name>
</gene>
<dbReference type="CDD" id="cd04213">
    <property type="entry name" value="CuRO_CcO_Caa3_II"/>
    <property type="match status" value="1"/>
</dbReference>
<dbReference type="RefSeq" id="WP_150425333.1">
    <property type="nucleotide sequence ID" value="NZ_VYQA01000005.1"/>
</dbReference>
<evidence type="ECO:0000256" key="4">
    <source>
        <dbReference type="ARBA" id="ARBA00022617"/>
    </source>
</evidence>
<comment type="similarity">
    <text evidence="2">Belongs to the cytochrome c oxidase subunit 2 family.</text>
</comment>
<dbReference type="AlphaFoldDB" id="A0A5J5I8J3"/>
<keyword evidence="10 16" id="KW-0408">Iron</keyword>
<keyword evidence="3" id="KW-0813">Transport</keyword>
<dbReference type="EMBL" id="VYQA01000005">
    <property type="protein sequence ID" value="KAA9030774.1"/>
    <property type="molecule type" value="Genomic_DNA"/>
</dbReference>
<dbReference type="PROSITE" id="PS51007">
    <property type="entry name" value="CYTC"/>
    <property type="match status" value="1"/>
</dbReference>
<evidence type="ECO:0000313" key="24">
    <source>
        <dbReference type="Proteomes" id="UP000326364"/>
    </source>
</evidence>
<keyword evidence="24" id="KW-1185">Reference proteome</keyword>
<evidence type="ECO:0000256" key="6">
    <source>
        <dbReference type="ARBA" id="ARBA00022692"/>
    </source>
</evidence>